<feature type="domain" description="AP2/ERF" evidence="7">
    <location>
        <begin position="124"/>
        <end position="181"/>
    </location>
</feature>
<gene>
    <name evidence="8" type="ORF">VNO78_26294</name>
</gene>
<keyword evidence="4" id="KW-0804">Transcription</keyword>
<keyword evidence="2" id="KW-0805">Transcription regulation</keyword>
<dbReference type="PRINTS" id="PR00367">
    <property type="entry name" value="ETHRSPELEMNT"/>
</dbReference>
<protein>
    <recommendedName>
        <fullName evidence="7">AP2/ERF domain-containing protein</fullName>
    </recommendedName>
</protein>
<dbReference type="FunFam" id="3.30.730.10:FF:000001">
    <property type="entry name" value="Ethylene-responsive transcription factor 2"/>
    <property type="match status" value="1"/>
</dbReference>
<evidence type="ECO:0000256" key="4">
    <source>
        <dbReference type="ARBA" id="ARBA00023163"/>
    </source>
</evidence>
<dbReference type="InterPro" id="IPR050913">
    <property type="entry name" value="AP2/ERF_ERF"/>
</dbReference>
<dbReference type="InterPro" id="IPR016177">
    <property type="entry name" value="DNA-bd_dom_sf"/>
</dbReference>
<dbReference type="InterPro" id="IPR001471">
    <property type="entry name" value="AP2/ERF_dom"/>
</dbReference>
<dbReference type="PANTHER" id="PTHR31194:SF218">
    <property type="entry name" value="AP2_ERF DOMAIN-CONTAINING PROTEIN"/>
    <property type="match status" value="1"/>
</dbReference>
<evidence type="ECO:0000259" key="7">
    <source>
        <dbReference type="PROSITE" id="PS51032"/>
    </source>
</evidence>
<dbReference type="GO" id="GO:0005634">
    <property type="term" value="C:nucleus"/>
    <property type="evidence" value="ECO:0007669"/>
    <property type="project" value="UniProtKB-SubCell"/>
</dbReference>
<name>A0AAN9RZC4_PSOTE</name>
<dbReference type="InterPro" id="IPR036955">
    <property type="entry name" value="AP2/ERF_dom_sf"/>
</dbReference>
<dbReference type="Proteomes" id="UP001386955">
    <property type="component" value="Unassembled WGS sequence"/>
</dbReference>
<dbReference type="PANTHER" id="PTHR31194">
    <property type="entry name" value="SHN SHINE , DNA BINDING / TRANSCRIPTION FACTOR"/>
    <property type="match status" value="1"/>
</dbReference>
<dbReference type="SMART" id="SM00380">
    <property type="entry name" value="AP2"/>
    <property type="match status" value="1"/>
</dbReference>
<keyword evidence="9" id="KW-1185">Reference proteome</keyword>
<organism evidence="8 9">
    <name type="scientific">Psophocarpus tetragonolobus</name>
    <name type="common">Winged bean</name>
    <name type="synonym">Dolichos tetragonolobus</name>
    <dbReference type="NCBI Taxonomy" id="3891"/>
    <lineage>
        <taxon>Eukaryota</taxon>
        <taxon>Viridiplantae</taxon>
        <taxon>Streptophyta</taxon>
        <taxon>Embryophyta</taxon>
        <taxon>Tracheophyta</taxon>
        <taxon>Spermatophyta</taxon>
        <taxon>Magnoliopsida</taxon>
        <taxon>eudicotyledons</taxon>
        <taxon>Gunneridae</taxon>
        <taxon>Pentapetalae</taxon>
        <taxon>rosids</taxon>
        <taxon>fabids</taxon>
        <taxon>Fabales</taxon>
        <taxon>Fabaceae</taxon>
        <taxon>Papilionoideae</taxon>
        <taxon>50 kb inversion clade</taxon>
        <taxon>NPAAA clade</taxon>
        <taxon>indigoferoid/millettioid clade</taxon>
        <taxon>Phaseoleae</taxon>
        <taxon>Psophocarpus</taxon>
    </lineage>
</organism>
<proteinExistence type="predicted"/>
<evidence type="ECO:0000313" key="9">
    <source>
        <dbReference type="Proteomes" id="UP001386955"/>
    </source>
</evidence>
<evidence type="ECO:0000256" key="5">
    <source>
        <dbReference type="ARBA" id="ARBA00023242"/>
    </source>
</evidence>
<evidence type="ECO:0000256" key="6">
    <source>
        <dbReference type="SAM" id="MobiDB-lite"/>
    </source>
</evidence>
<comment type="subcellular location">
    <subcellularLocation>
        <location evidence="1">Nucleus</location>
    </subcellularLocation>
</comment>
<dbReference type="EMBL" id="JAYMYS010000007">
    <property type="protein sequence ID" value="KAK7386230.1"/>
    <property type="molecule type" value="Genomic_DNA"/>
</dbReference>
<feature type="region of interest" description="Disordered" evidence="6">
    <location>
        <begin position="69"/>
        <end position="109"/>
    </location>
</feature>
<dbReference type="AlphaFoldDB" id="A0AAN9RZC4"/>
<dbReference type="SUPFAM" id="SSF54171">
    <property type="entry name" value="DNA-binding domain"/>
    <property type="match status" value="1"/>
</dbReference>
<evidence type="ECO:0000313" key="8">
    <source>
        <dbReference type="EMBL" id="KAK7386230.1"/>
    </source>
</evidence>
<dbReference type="Pfam" id="PF00847">
    <property type="entry name" value="AP2"/>
    <property type="match status" value="1"/>
</dbReference>
<keyword evidence="3" id="KW-0238">DNA-binding</keyword>
<evidence type="ECO:0000256" key="1">
    <source>
        <dbReference type="ARBA" id="ARBA00004123"/>
    </source>
</evidence>
<dbReference type="GO" id="GO:0003677">
    <property type="term" value="F:DNA binding"/>
    <property type="evidence" value="ECO:0007669"/>
    <property type="project" value="UniProtKB-KW"/>
</dbReference>
<reference evidence="8 9" key="1">
    <citation type="submission" date="2024-01" db="EMBL/GenBank/DDBJ databases">
        <title>The genomes of 5 underutilized Papilionoideae crops provide insights into root nodulation and disease resistanc.</title>
        <authorList>
            <person name="Jiang F."/>
        </authorList>
    </citation>
    <scope>NUCLEOTIDE SEQUENCE [LARGE SCALE GENOMIC DNA]</scope>
    <source>
        <strain evidence="8">DUOXIRENSHENG_FW03</strain>
        <tissue evidence="8">Leaves</tissue>
    </source>
</reference>
<comment type="caution">
    <text evidence="8">The sequence shown here is derived from an EMBL/GenBank/DDBJ whole genome shotgun (WGS) entry which is preliminary data.</text>
</comment>
<evidence type="ECO:0000256" key="3">
    <source>
        <dbReference type="ARBA" id="ARBA00023125"/>
    </source>
</evidence>
<sequence>MEYEQKTITTKLVKSSSRFFPKVIRISVTDHNVTDSSSDEDEEQDMNLFRRRRIIKRFVNEIRIVRVNDKKRHNNHDRSCHASKDNSGSVKQQQRQQQQQTNVVPSSEVDYMDRRQLQHTKQHKFRGVRQRPWGRWAAEIRNPFERTRVWLGTFDTAEEAAMVYDEAAIRYRGADAVTNFIKPPLKDESMSVSVSMSVSIDGENVASCACASPTSVLVFKPWMEPLSLEETFKEEVFHGLNGLNEGDDSSFLLSNQEIYDQPLPTSLCNVDCVDVMLDENLESCKWDVDNYFSDDVSVKQ</sequence>
<keyword evidence="5" id="KW-0539">Nucleus</keyword>
<dbReference type="CDD" id="cd00018">
    <property type="entry name" value="AP2"/>
    <property type="match status" value="1"/>
</dbReference>
<accession>A0AAN9RZC4</accession>
<dbReference type="GO" id="GO:0003700">
    <property type="term" value="F:DNA-binding transcription factor activity"/>
    <property type="evidence" value="ECO:0007669"/>
    <property type="project" value="InterPro"/>
</dbReference>
<dbReference type="PROSITE" id="PS51032">
    <property type="entry name" value="AP2_ERF"/>
    <property type="match status" value="1"/>
</dbReference>
<evidence type="ECO:0000256" key="2">
    <source>
        <dbReference type="ARBA" id="ARBA00023015"/>
    </source>
</evidence>
<dbReference type="Gene3D" id="3.30.730.10">
    <property type="entry name" value="AP2/ERF domain"/>
    <property type="match status" value="1"/>
</dbReference>